<feature type="transmembrane region" description="Helical" evidence="1">
    <location>
        <begin position="472"/>
        <end position="492"/>
    </location>
</feature>
<accession>A0A7D4BKM7</accession>
<feature type="transmembrane region" description="Helical" evidence="1">
    <location>
        <begin position="402"/>
        <end position="420"/>
    </location>
</feature>
<keyword evidence="3" id="KW-1185">Reference proteome</keyword>
<keyword evidence="1" id="KW-0472">Membrane</keyword>
<feature type="transmembrane region" description="Helical" evidence="1">
    <location>
        <begin position="375"/>
        <end position="395"/>
    </location>
</feature>
<feature type="transmembrane region" description="Helical" evidence="1">
    <location>
        <begin position="335"/>
        <end position="355"/>
    </location>
</feature>
<feature type="transmembrane region" description="Helical" evidence="1">
    <location>
        <begin position="258"/>
        <end position="276"/>
    </location>
</feature>
<dbReference type="Proteomes" id="UP000500961">
    <property type="component" value="Chromosome"/>
</dbReference>
<protein>
    <submittedName>
        <fullName evidence="2">AbgT family transporter</fullName>
    </submittedName>
</protein>
<feature type="transmembrane region" description="Helical" evidence="1">
    <location>
        <begin position="136"/>
        <end position="153"/>
    </location>
</feature>
<dbReference type="AlphaFoldDB" id="A0A7D4BKM7"/>
<keyword evidence="1" id="KW-0812">Transmembrane</keyword>
<reference evidence="2 3" key="1">
    <citation type="submission" date="2019-07" db="EMBL/GenBank/DDBJ databases">
        <title>Thalassofilum flectens gen. nov., sp. nov., a novel moderate thermophilic anaerobe from a shallow sea hot spring in Kunashir Island (Russia), representing a new family in the order Bacteroidales, and proposal of Thalassofilacea fam. nov.</title>
        <authorList>
            <person name="Kochetkova T.V."/>
            <person name="Podosokorskaya O.A."/>
            <person name="Novikov A."/>
            <person name="Elcheninov A.G."/>
            <person name="Toshchakov S.V."/>
            <person name="Kublanov I.V."/>
        </authorList>
    </citation>
    <scope>NUCLEOTIDE SEQUENCE [LARGE SCALE GENOMIC DNA]</scope>
    <source>
        <strain evidence="2 3">38-H</strain>
    </source>
</reference>
<gene>
    <name evidence="2" type="ORF">FHG85_08505</name>
</gene>
<feature type="transmembrane region" description="Helical" evidence="1">
    <location>
        <begin position="78"/>
        <end position="97"/>
    </location>
</feature>
<evidence type="ECO:0000256" key="1">
    <source>
        <dbReference type="SAM" id="Phobius"/>
    </source>
</evidence>
<evidence type="ECO:0000313" key="2">
    <source>
        <dbReference type="EMBL" id="QKG80299.1"/>
    </source>
</evidence>
<dbReference type="KEGG" id="ttz:FHG85_08505"/>
<dbReference type="RefSeq" id="WP_173074898.1">
    <property type="nucleotide sequence ID" value="NZ_CP041345.1"/>
</dbReference>
<dbReference type="GO" id="GO:0015558">
    <property type="term" value="F:secondary active p-aminobenzoyl-glutamate transmembrane transporter activity"/>
    <property type="evidence" value="ECO:0007669"/>
    <property type="project" value="InterPro"/>
</dbReference>
<sequence length="502" mass="54076">MKIKKLNILSTVERVGNSLPHPAALFGIFGLITLLFSLIGAYFQWEGVNPGNGEAIKIVNLVSKEGLHRILLEMVDNYTGFAPLGIVMVAMLGIGIAESSGLIRSSINLLLVKAPKNSITFLIVLTGILSNVASDLGYILIIPIAGIIFHSLGRHPIAGMAAAFAGVSGGFSANLLIGTIDPLLAGLSTEAARIVDPYYYVMPTANYYFMFVSTFVIAITGTWVTKAIVEPRLGKYKGNAEKEEISNLSKDEIKGLKWAGVTLLLFLVVIALGLIPDHGFLRGADNSILHSPVLKGFIAVLFIISGTCGVVYGYKSGTFKKHQDVIAGMNSSFKGLISFLVLVFFAAQFVAWFKWSNLGLLVAVKGASFLHSADIGLIPLAILFIIISGFINMFMGSASAKWAIMGPVFIPMFMLLGYSPELSQAVFRIGDSVTNVISPMMSFFALIIVYFEKYDSKSGIGTLISTMLPYSVAFFIAWALLLIVWIILGLPLGPEAGLYFAK</sequence>
<feature type="transmembrane region" description="Helical" evidence="1">
    <location>
        <begin position="296"/>
        <end position="314"/>
    </location>
</feature>
<evidence type="ECO:0000313" key="3">
    <source>
        <dbReference type="Proteomes" id="UP000500961"/>
    </source>
</evidence>
<name>A0A7D4BKM7_9BACT</name>
<keyword evidence="1" id="KW-1133">Transmembrane helix</keyword>
<feature type="transmembrane region" description="Helical" evidence="1">
    <location>
        <begin position="21"/>
        <end position="43"/>
    </location>
</feature>
<proteinExistence type="predicted"/>
<feature type="transmembrane region" description="Helical" evidence="1">
    <location>
        <begin position="160"/>
        <end position="180"/>
    </location>
</feature>
<feature type="transmembrane region" description="Helical" evidence="1">
    <location>
        <begin position="207"/>
        <end position="229"/>
    </location>
</feature>
<feature type="transmembrane region" description="Helical" evidence="1">
    <location>
        <begin position="432"/>
        <end position="451"/>
    </location>
</feature>
<dbReference type="GO" id="GO:1902604">
    <property type="term" value="P:p-aminobenzoyl-glutamate transmembrane transport"/>
    <property type="evidence" value="ECO:0007669"/>
    <property type="project" value="InterPro"/>
</dbReference>
<feature type="transmembrane region" description="Helical" evidence="1">
    <location>
        <begin position="109"/>
        <end position="130"/>
    </location>
</feature>
<dbReference type="PANTHER" id="PTHR30282">
    <property type="entry name" value="P-AMINOBENZOYL GLUTAMATE TRANSPORTER"/>
    <property type="match status" value="1"/>
</dbReference>
<dbReference type="Pfam" id="PF03806">
    <property type="entry name" value="ABG_transport"/>
    <property type="match status" value="1"/>
</dbReference>
<organism evidence="2 3">
    <name type="scientific">Tenuifilum thalassicum</name>
    <dbReference type="NCBI Taxonomy" id="2590900"/>
    <lineage>
        <taxon>Bacteria</taxon>
        <taxon>Pseudomonadati</taxon>
        <taxon>Bacteroidota</taxon>
        <taxon>Bacteroidia</taxon>
        <taxon>Bacteroidales</taxon>
        <taxon>Tenuifilaceae</taxon>
        <taxon>Tenuifilum</taxon>
    </lineage>
</organism>
<dbReference type="InterPro" id="IPR004697">
    <property type="entry name" value="AbgT"/>
</dbReference>
<dbReference type="EMBL" id="CP041345">
    <property type="protein sequence ID" value="QKG80299.1"/>
    <property type="molecule type" value="Genomic_DNA"/>
</dbReference>
<dbReference type="PANTHER" id="PTHR30282:SF0">
    <property type="entry name" value="P-AMINOBENZOYL-GLUTAMATE TRANSPORT PROTEIN"/>
    <property type="match status" value="1"/>
</dbReference>